<dbReference type="SUPFAM" id="SSF52047">
    <property type="entry name" value="RNI-like"/>
    <property type="match status" value="1"/>
</dbReference>
<dbReference type="PANTHER" id="PTHR13318">
    <property type="entry name" value="PARTNER OF PAIRED, ISOFORM B-RELATED"/>
    <property type="match status" value="1"/>
</dbReference>
<evidence type="ECO:0000313" key="1">
    <source>
        <dbReference type="EMBL" id="CAL8147577.1"/>
    </source>
</evidence>
<organism evidence="1 2">
    <name type="scientific">Orchesella dallaii</name>
    <dbReference type="NCBI Taxonomy" id="48710"/>
    <lineage>
        <taxon>Eukaryota</taxon>
        <taxon>Metazoa</taxon>
        <taxon>Ecdysozoa</taxon>
        <taxon>Arthropoda</taxon>
        <taxon>Hexapoda</taxon>
        <taxon>Collembola</taxon>
        <taxon>Entomobryomorpha</taxon>
        <taxon>Entomobryoidea</taxon>
        <taxon>Orchesellidae</taxon>
        <taxon>Orchesellinae</taxon>
        <taxon>Orchesella</taxon>
    </lineage>
</organism>
<comment type="caution">
    <text evidence="1">The sequence shown here is derived from an EMBL/GenBank/DDBJ whole genome shotgun (WGS) entry which is preliminary data.</text>
</comment>
<gene>
    <name evidence="1" type="ORF">ODALV1_LOCUS31174</name>
</gene>
<accession>A0ABP1SA67</accession>
<dbReference type="PANTHER" id="PTHR13318:SF190">
    <property type="entry name" value="PARTNER OF PAIRED, ISOFORM B"/>
    <property type="match status" value="1"/>
</dbReference>
<dbReference type="EMBL" id="CAXLJM020000166">
    <property type="protein sequence ID" value="CAL8147577.1"/>
    <property type="molecule type" value="Genomic_DNA"/>
</dbReference>
<dbReference type="Proteomes" id="UP001642540">
    <property type="component" value="Unassembled WGS sequence"/>
</dbReference>
<keyword evidence="2" id="KW-1185">Reference proteome</keyword>
<dbReference type="Gene3D" id="3.80.10.10">
    <property type="entry name" value="Ribonuclease Inhibitor"/>
    <property type="match status" value="2"/>
</dbReference>
<protein>
    <recommendedName>
        <fullName evidence="3">F-box domain-containing protein</fullName>
    </recommendedName>
</protein>
<proteinExistence type="predicted"/>
<name>A0ABP1SA67_9HEXA</name>
<evidence type="ECO:0008006" key="3">
    <source>
        <dbReference type="Google" id="ProtNLM"/>
    </source>
</evidence>
<sequence length="592" mass="68962">MVDRDHPHPPVNIPEELHEGWLKYLSVKDLFNCRLVNHVWNDEASKLIGSIIKTSITERSHFTSILELTKNCPDHPYRTFELQDIKISFDDPLIEEFFTVCGPYIHHLTIWYNREVDDWIISSRTFRDILLYYVPNLKSLTLQYLPYSIFSKEYVFPPVGFPEFFKPPLPLLKSLTIFSDWNLQQTLLEDILSLSDSIENITVKFGIPPGEFKKRLIAAMLNKQNNLRKLKSLKYFMHDPGPGSGWSWSPDECEALAKTNWDIRTLKLNPSRSDSDSGFMHLMEGKKNSLVRLTLRVHHPLRFPVLNFLVHLTLYDYEENLSFLEQLPNLRYLGLCEYFPSKTVSSENIIRKPSVSLTSLNMYGSTVPDHLFNKIIMCLPNLRNLNVWHCNSEKFRTVLKHSGLLEELIINVADMNDESMTGIPASVCEQIERRLKNKASYNDFSNELSHRDKAFIGDLKNLQRLELHGACLEDWRWSSVGDVSLIFGIACIPNLTSLFIKEFKWITEDAIKVIVRGTPLRHLKIDPREFNENLEPEIKEIRPEIRMEHLIDDYEQYHPRGMHSVADSFIPFAQESDNLGYDNELRNRLVLP</sequence>
<evidence type="ECO:0000313" key="2">
    <source>
        <dbReference type="Proteomes" id="UP001642540"/>
    </source>
</evidence>
<reference evidence="1 2" key="1">
    <citation type="submission" date="2024-08" db="EMBL/GenBank/DDBJ databases">
        <authorList>
            <person name="Cucini C."/>
            <person name="Frati F."/>
        </authorList>
    </citation>
    <scope>NUCLEOTIDE SEQUENCE [LARGE SCALE GENOMIC DNA]</scope>
</reference>
<dbReference type="InterPro" id="IPR032675">
    <property type="entry name" value="LRR_dom_sf"/>
</dbReference>